<protein>
    <submittedName>
        <fullName evidence="1">Uncharacterized protein</fullName>
    </submittedName>
</protein>
<accession>A0ACC1P5W5</accession>
<dbReference type="Proteomes" id="UP001144978">
    <property type="component" value="Unassembled WGS sequence"/>
</dbReference>
<keyword evidence="2" id="KW-1185">Reference proteome</keyword>
<evidence type="ECO:0000313" key="1">
    <source>
        <dbReference type="EMBL" id="KAJ2986824.1"/>
    </source>
</evidence>
<dbReference type="EMBL" id="JANSHE010003267">
    <property type="protein sequence ID" value="KAJ2986824.1"/>
    <property type="molecule type" value="Genomic_DNA"/>
</dbReference>
<organism evidence="1 2">
    <name type="scientific">Trametes sanguinea</name>
    <dbReference type="NCBI Taxonomy" id="158606"/>
    <lineage>
        <taxon>Eukaryota</taxon>
        <taxon>Fungi</taxon>
        <taxon>Dikarya</taxon>
        <taxon>Basidiomycota</taxon>
        <taxon>Agaricomycotina</taxon>
        <taxon>Agaricomycetes</taxon>
        <taxon>Polyporales</taxon>
        <taxon>Polyporaceae</taxon>
        <taxon>Trametes</taxon>
    </lineage>
</organism>
<comment type="caution">
    <text evidence="1">The sequence shown here is derived from an EMBL/GenBank/DDBJ whole genome shotgun (WGS) entry which is preliminary data.</text>
</comment>
<name>A0ACC1P5W5_9APHY</name>
<reference evidence="1" key="1">
    <citation type="submission" date="2022-08" db="EMBL/GenBank/DDBJ databases">
        <title>Genome Sequence of Pycnoporus sanguineus.</title>
        <authorList>
            <person name="Buettner E."/>
        </authorList>
    </citation>
    <scope>NUCLEOTIDE SEQUENCE</scope>
    <source>
        <strain evidence="1">CG-C14</strain>
    </source>
</reference>
<gene>
    <name evidence="1" type="ORF">NUW54_g9616</name>
</gene>
<proteinExistence type="predicted"/>
<sequence length="115" mass="12523">MAEAVRSGAIQANMSPALCSAVQPGQPAVPSQSQTYLPPEPMRQEAMYYSSLPPPQGHSMPPQDVTYSSMYAGNMPMDAKLSAPQGEGAWQYEMDQGYVASVPDYVAHQNHWYPS</sequence>
<evidence type="ECO:0000313" key="2">
    <source>
        <dbReference type="Proteomes" id="UP001144978"/>
    </source>
</evidence>